<dbReference type="SMART" id="SM01396">
    <property type="entry name" value="BC10"/>
    <property type="match status" value="1"/>
</dbReference>
<keyword evidence="4 5" id="KW-0472">Membrane</keyword>
<evidence type="ECO:0000313" key="7">
    <source>
        <dbReference type="Proteomes" id="UP000054007"/>
    </source>
</evidence>
<proteinExistence type="predicted"/>
<evidence type="ECO:0000256" key="2">
    <source>
        <dbReference type="ARBA" id="ARBA00022692"/>
    </source>
</evidence>
<accession>A0A0D7B524</accession>
<feature type="non-terminal residue" evidence="6">
    <location>
        <position position="1"/>
    </location>
</feature>
<dbReference type="Pfam" id="PF06726">
    <property type="entry name" value="BC10"/>
    <property type="match status" value="1"/>
</dbReference>
<feature type="transmembrane region" description="Helical" evidence="5">
    <location>
        <begin position="6"/>
        <end position="28"/>
    </location>
</feature>
<evidence type="ECO:0000256" key="1">
    <source>
        <dbReference type="ARBA" id="ARBA00004370"/>
    </source>
</evidence>
<evidence type="ECO:0000256" key="5">
    <source>
        <dbReference type="SAM" id="Phobius"/>
    </source>
</evidence>
<protein>
    <submittedName>
        <fullName evidence="6">Uncharacterized protein</fullName>
    </submittedName>
</protein>
<feature type="non-terminal residue" evidence="6">
    <location>
        <position position="133"/>
    </location>
</feature>
<name>A0A0D7B524_9AGAR</name>
<dbReference type="AlphaFoldDB" id="A0A0D7B524"/>
<gene>
    <name evidence="6" type="ORF">CYLTODRAFT_325765</name>
</gene>
<dbReference type="Proteomes" id="UP000054007">
    <property type="component" value="Unassembled WGS sequence"/>
</dbReference>
<dbReference type="InterPro" id="IPR009598">
    <property type="entry name" value="BCALP"/>
</dbReference>
<organism evidence="6 7">
    <name type="scientific">Cylindrobasidium torrendii FP15055 ss-10</name>
    <dbReference type="NCBI Taxonomy" id="1314674"/>
    <lineage>
        <taxon>Eukaryota</taxon>
        <taxon>Fungi</taxon>
        <taxon>Dikarya</taxon>
        <taxon>Basidiomycota</taxon>
        <taxon>Agaricomycotina</taxon>
        <taxon>Agaricomycetes</taxon>
        <taxon>Agaricomycetidae</taxon>
        <taxon>Agaricales</taxon>
        <taxon>Marasmiineae</taxon>
        <taxon>Physalacriaceae</taxon>
        <taxon>Cylindrobasidium</taxon>
    </lineage>
</organism>
<evidence type="ECO:0000256" key="4">
    <source>
        <dbReference type="ARBA" id="ARBA00023136"/>
    </source>
</evidence>
<dbReference type="OrthoDB" id="5563033at2759"/>
<dbReference type="PANTHER" id="PTHR13259:SF1">
    <property type="entry name" value="BLADDER CANCER-ASSOCIATED PROTEIN"/>
    <property type="match status" value="1"/>
</dbReference>
<reference evidence="6 7" key="1">
    <citation type="journal article" date="2015" name="Fungal Genet. Biol.">
        <title>Evolution of novel wood decay mechanisms in Agaricales revealed by the genome sequences of Fistulina hepatica and Cylindrobasidium torrendii.</title>
        <authorList>
            <person name="Floudas D."/>
            <person name="Held B.W."/>
            <person name="Riley R."/>
            <person name="Nagy L.G."/>
            <person name="Koehler G."/>
            <person name="Ransdell A.S."/>
            <person name="Younus H."/>
            <person name="Chow J."/>
            <person name="Chiniquy J."/>
            <person name="Lipzen A."/>
            <person name="Tritt A."/>
            <person name="Sun H."/>
            <person name="Haridas S."/>
            <person name="LaButti K."/>
            <person name="Ohm R.A."/>
            <person name="Kues U."/>
            <person name="Blanchette R.A."/>
            <person name="Grigoriev I.V."/>
            <person name="Minto R.E."/>
            <person name="Hibbett D.S."/>
        </authorList>
    </citation>
    <scope>NUCLEOTIDE SEQUENCE [LARGE SCALE GENOMIC DNA]</scope>
    <source>
        <strain evidence="6 7">FP15055 ss-10</strain>
    </source>
</reference>
<keyword evidence="3 5" id="KW-1133">Transmembrane helix</keyword>
<comment type="subcellular location">
    <subcellularLocation>
        <location evidence="1">Membrane</location>
    </subcellularLocation>
</comment>
<evidence type="ECO:0000256" key="3">
    <source>
        <dbReference type="ARBA" id="ARBA00022989"/>
    </source>
</evidence>
<keyword evidence="7" id="KW-1185">Reference proteome</keyword>
<sequence length="133" mass="15617">CTRWFLPLLLLPFPSTSSYFLLLFVFSMTMHAKPCFYCIVLISSLCVSSCYWQPFSIDTPLAAPWEQNVTTYREALVSQIPNIHSWRTNEIPDTIRPVDRCWCDLSGSSIFDRFNVSRWEYNTVYKLKQDLVK</sequence>
<dbReference type="EMBL" id="KN880626">
    <property type="protein sequence ID" value="KIY64626.1"/>
    <property type="molecule type" value="Genomic_DNA"/>
</dbReference>
<dbReference type="PANTHER" id="PTHR13259">
    <property type="entry name" value="BLADDER CANCER 10 KD PROTEIN HOMOLOG"/>
    <property type="match status" value="1"/>
</dbReference>
<keyword evidence="2 5" id="KW-0812">Transmembrane</keyword>
<evidence type="ECO:0000313" key="6">
    <source>
        <dbReference type="EMBL" id="KIY64626.1"/>
    </source>
</evidence>
<dbReference type="GO" id="GO:0016020">
    <property type="term" value="C:membrane"/>
    <property type="evidence" value="ECO:0007669"/>
    <property type="project" value="UniProtKB-SubCell"/>
</dbReference>